<keyword evidence="3" id="KW-1185">Reference proteome</keyword>
<evidence type="ECO:0000259" key="1">
    <source>
        <dbReference type="Pfam" id="PF01636"/>
    </source>
</evidence>
<protein>
    <recommendedName>
        <fullName evidence="1">Aminoglycoside phosphotransferase domain-containing protein</fullName>
    </recommendedName>
</protein>
<sequence>MPASQASPLQALFAAAEQVVGPLPGYHHETYAVRLPAPGLFGQPAGWVKLRDPRPGLLWFDRRCFASEDALLTELAGRVTRVPAVGRIDSLTVQGFIEGCTLAEVAAPGEEVPAAFADQIVRLFRELLAVDPRDPALRALHSPVPADGDSAAFARDLVRFTFTDVVERSLPHFDTLFHRLGIHPRSARSAARSLEARLAGMTPRPFALLHGDVHRANLIVDREGALWTIDWELALIGDPLYDLATHLHLMRYPAGQESEVVARWAEAAEQHRPGAAAGVEADLPRYLAFKQIQSVYTDVIRQAYSTERGETSTAEAAKAVSAVLDRAAHALPSPTAVGTGEIEQELQTWLAAPREPRAANTGGSSSAS</sequence>
<accession>A0ABP5J886</accession>
<dbReference type="PANTHER" id="PTHR40086:SF1">
    <property type="entry name" value="CELL CYCLE REGULATOR CCRZ"/>
    <property type="match status" value="1"/>
</dbReference>
<evidence type="ECO:0000313" key="2">
    <source>
        <dbReference type="EMBL" id="GAA2113033.1"/>
    </source>
</evidence>
<dbReference type="Pfam" id="PF01636">
    <property type="entry name" value="APH"/>
    <property type="match status" value="1"/>
</dbReference>
<dbReference type="InterPro" id="IPR002575">
    <property type="entry name" value="Aminoglycoside_PTrfase"/>
</dbReference>
<gene>
    <name evidence="2" type="ORF">GCM10009802_11510</name>
</gene>
<reference evidence="3" key="1">
    <citation type="journal article" date="2019" name="Int. J. Syst. Evol. Microbiol.">
        <title>The Global Catalogue of Microorganisms (GCM) 10K type strain sequencing project: providing services to taxonomists for standard genome sequencing and annotation.</title>
        <authorList>
            <consortium name="The Broad Institute Genomics Platform"/>
            <consortium name="The Broad Institute Genome Sequencing Center for Infectious Disease"/>
            <person name="Wu L."/>
            <person name="Ma J."/>
        </authorList>
    </citation>
    <scope>NUCLEOTIDE SEQUENCE [LARGE SCALE GENOMIC DNA]</scope>
    <source>
        <strain evidence="3">JCM 15481</strain>
    </source>
</reference>
<dbReference type="RefSeq" id="WP_344288533.1">
    <property type="nucleotide sequence ID" value="NZ_BAAAPF010000018.1"/>
</dbReference>
<dbReference type="Proteomes" id="UP001500443">
    <property type="component" value="Unassembled WGS sequence"/>
</dbReference>
<dbReference type="InterPro" id="IPR052077">
    <property type="entry name" value="CcrZ_PhaseVar_Mediator"/>
</dbReference>
<comment type="caution">
    <text evidence="2">The sequence shown here is derived from an EMBL/GenBank/DDBJ whole genome shotgun (WGS) entry which is preliminary data.</text>
</comment>
<dbReference type="EMBL" id="BAAAPF010000018">
    <property type="protein sequence ID" value="GAA2113033.1"/>
    <property type="molecule type" value="Genomic_DNA"/>
</dbReference>
<name>A0ABP5J886_9ACTN</name>
<organism evidence="2 3">
    <name type="scientific">Streptomyces synnematoformans</name>
    <dbReference type="NCBI Taxonomy" id="415721"/>
    <lineage>
        <taxon>Bacteria</taxon>
        <taxon>Bacillati</taxon>
        <taxon>Actinomycetota</taxon>
        <taxon>Actinomycetes</taxon>
        <taxon>Kitasatosporales</taxon>
        <taxon>Streptomycetaceae</taxon>
        <taxon>Streptomyces</taxon>
    </lineage>
</organism>
<dbReference type="PANTHER" id="PTHR40086">
    <property type="entry name" value="PHOSPHOTRANSFERASE YTMP-RELATED"/>
    <property type="match status" value="1"/>
</dbReference>
<proteinExistence type="predicted"/>
<evidence type="ECO:0000313" key="3">
    <source>
        <dbReference type="Proteomes" id="UP001500443"/>
    </source>
</evidence>
<dbReference type="InterPro" id="IPR011009">
    <property type="entry name" value="Kinase-like_dom_sf"/>
</dbReference>
<dbReference type="Gene3D" id="3.90.1200.10">
    <property type="match status" value="1"/>
</dbReference>
<dbReference type="SUPFAM" id="SSF56112">
    <property type="entry name" value="Protein kinase-like (PK-like)"/>
    <property type="match status" value="1"/>
</dbReference>
<feature type="domain" description="Aminoglycoside phosphotransferase" evidence="1">
    <location>
        <begin position="25"/>
        <end position="275"/>
    </location>
</feature>